<protein>
    <submittedName>
        <fullName evidence="1">Uncharacterized protein</fullName>
    </submittedName>
</protein>
<dbReference type="AlphaFoldDB" id="A0AAW0C8J2"/>
<dbReference type="Proteomes" id="UP001362999">
    <property type="component" value="Unassembled WGS sequence"/>
</dbReference>
<gene>
    <name evidence="1" type="ORF">R3P38DRAFT_2771327</name>
</gene>
<name>A0AAW0C8J2_9AGAR</name>
<accession>A0AAW0C8J2</accession>
<dbReference type="PROSITE" id="PS50270">
    <property type="entry name" value="NGF_2"/>
    <property type="match status" value="1"/>
</dbReference>
<comment type="caution">
    <text evidence="1">The sequence shown here is derived from an EMBL/GenBank/DDBJ whole genome shotgun (WGS) entry which is preliminary data.</text>
</comment>
<sequence length="245" mass="27788">MDYDRDVGMAVTGEVEILSKTGVELLIHQNPTHRTLCVTCFGRWSPLGLPNLLFTMAGQMSIGGDATISYLTTRTKTKEGKWIGCPEVKDWNSRNIQQEQRDKAMYCRDDQATCLSCKDSKMACDRKAQFLFESTCDQFFPTMDLFLEVYDCPPSVQSKTYQKTANKQLRRSVRQRRWGGGKLTSESDIRAARVADKSQVKAGATKTKEPHSGFDVGHESCWARHERGGAIWWPRTNRLETNIGF</sequence>
<evidence type="ECO:0000313" key="2">
    <source>
        <dbReference type="Proteomes" id="UP001362999"/>
    </source>
</evidence>
<evidence type="ECO:0000313" key="1">
    <source>
        <dbReference type="EMBL" id="KAK7035709.1"/>
    </source>
</evidence>
<proteinExistence type="predicted"/>
<organism evidence="1 2">
    <name type="scientific">Favolaschia claudopus</name>
    <dbReference type="NCBI Taxonomy" id="2862362"/>
    <lineage>
        <taxon>Eukaryota</taxon>
        <taxon>Fungi</taxon>
        <taxon>Dikarya</taxon>
        <taxon>Basidiomycota</taxon>
        <taxon>Agaricomycotina</taxon>
        <taxon>Agaricomycetes</taxon>
        <taxon>Agaricomycetidae</taxon>
        <taxon>Agaricales</taxon>
        <taxon>Marasmiineae</taxon>
        <taxon>Mycenaceae</taxon>
        <taxon>Favolaschia</taxon>
    </lineage>
</organism>
<reference evidence="1 2" key="1">
    <citation type="journal article" date="2024" name="J Genomics">
        <title>Draft genome sequencing and assembly of Favolaschia claudopus CIRM-BRFM 2984 isolated from oak limbs.</title>
        <authorList>
            <person name="Navarro D."/>
            <person name="Drula E."/>
            <person name="Chaduli D."/>
            <person name="Cazenave R."/>
            <person name="Ahrendt S."/>
            <person name="Wang J."/>
            <person name="Lipzen A."/>
            <person name="Daum C."/>
            <person name="Barry K."/>
            <person name="Grigoriev I.V."/>
            <person name="Favel A."/>
            <person name="Rosso M.N."/>
            <person name="Martin F."/>
        </authorList>
    </citation>
    <scope>NUCLEOTIDE SEQUENCE [LARGE SCALE GENOMIC DNA]</scope>
    <source>
        <strain evidence="1 2">CIRM-BRFM 2984</strain>
    </source>
</reference>
<dbReference type="EMBL" id="JAWWNJ010000019">
    <property type="protein sequence ID" value="KAK7035709.1"/>
    <property type="molecule type" value="Genomic_DNA"/>
</dbReference>
<keyword evidence="2" id="KW-1185">Reference proteome</keyword>